<dbReference type="GO" id="GO:0015074">
    <property type="term" value="P:DNA integration"/>
    <property type="evidence" value="ECO:0007669"/>
    <property type="project" value="InterPro"/>
</dbReference>
<feature type="domain" description="Integrase catalytic" evidence="1">
    <location>
        <begin position="23"/>
        <end position="187"/>
    </location>
</feature>
<dbReference type="InterPro" id="IPR036397">
    <property type="entry name" value="RNaseH_sf"/>
</dbReference>
<comment type="caution">
    <text evidence="2">The sequence shown here is derived from an EMBL/GenBank/DDBJ whole genome shotgun (WGS) entry which is preliminary data.</text>
</comment>
<dbReference type="PROSITE" id="PS50994">
    <property type="entry name" value="INTEGRASE"/>
    <property type="match status" value="1"/>
</dbReference>
<dbReference type="InterPro" id="IPR012337">
    <property type="entry name" value="RNaseH-like_sf"/>
</dbReference>
<dbReference type="GO" id="GO:0005634">
    <property type="term" value="C:nucleus"/>
    <property type="evidence" value="ECO:0007669"/>
    <property type="project" value="UniProtKB-ARBA"/>
</dbReference>
<dbReference type="AlphaFoldDB" id="A0AAD7UR73"/>
<dbReference type="SUPFAM" id="SSF53098">
    <property type="entry name" value="Ribonuclease H-like"/>
    <property type="match status" value="1"/>
</dbReference>
<organism evidence="2 3">
    <name type="scientific">Lichtheimia ornata</name>
    <dbReference type="NCBI Taxonomy" id="688661"/>
    <lineage>
        <taxon>Eukaryota</taxon>
        <taxon>Fungi</taxon>
        <taxon>Fungi incertae sedis</taxon>
        <taxon>Mucoromycota</taxon>
        <taxon>Mucoromycotina</taxon>
        <taxon>Mucoromycetes</taxon>
        <taxon>Mucorales</taxon>
        <taxon>Lichtheimiaceae</taxon>
        <taxon>Lichtheimia</taxon>
    </lineage>
</organism>
<proteinExistence type="predicted"/>
<name>A0AAD7UR73_9FUNG</name>
<accession>A0AAD7UR73</accession>
<keyword evidence="3" id="KW-1185">Reference proteome</keyword>
<dbReference type="GO" id="GO:0003676">
    <property type="term" value="F:nucleic acid binding"/>
    <property type="evidence" value="ECO:0007669"/>
    <property type="project" value="InterPro"/>
</dbReference>
<evidence type="ECO:0000313" key="2">
    <source>
        <dbReference type="EMBL" id="KAJ8651993.1"/>
    </source>
</evidence>
<dbReference type="Gene3D" id="3.30.420.10">
    <property type="entry name" value="Ribonuclease H-like superfamily/Ribonuclease H"/>
    <property type="match status" value="1"/>
</dbReference>
<sequence length="187" mass="21658">MGINNTWRRMRVQYEGYQLYERVRDTPDTYTIKTFYMIGCDAVGPINPPSKNGNRYLLVAVDYLTRWPVVAAVPNISEKTAASFLFNCVVKDFGVPTYILTDRGANFKSDYVHNFKWTGCKPLTTTAFRPQVNGLCERMNQTIVEVCYQKCVRIKRWKSKDKLIPDVIAQRADRQLQAYIERIQPGQ</sequence>
<dbReference type="RefSeq" id="XP_058336907.1">
    <property type="nucleotide sequence ID" value="XM_058492319.1"/>
</dbReference>
<protein>
    <recommendedName>
        <fullName evidence="1">Integrase catalytic domain-containing protein</fullName>
    </recommendedName>
</protein>
<dbReference type="InterPro" id="IPR050951">
    <property type="entry name" value="Retrovirus_Pol_polyprotein"/>
</dbReference>
<evidence type="ECO:0000259" key="1">
    <source>
        <dbReference type="PROSITE" id="PS50994"/>
    </source>
</evidence>
<evidence type="ECO:0000313" key="3">
    <source>
        <dbReference type="Proteomes" id="UP001234581"/>
    </source>
</evidence>
<dbReference type="EMBL" id="JARTCD010000125">
    <property type="protein sequence ID" value="KAJ8651993.1"/>
    <property type="molecule type" value="Genomic_DNA"/>
</dbReference>
<reference evidence="2 3" key="1">
    <citation type="submission" date="2023-03" db="EMBL/GenBank/DDBJ databases">
        <title>Genome sequence of Lichtheimia ornata CBS 291.66.</title>
        <authorList>
            <person name="Mohabir J.T."/>
            <person name="Shea T.P."/>
            <person name="Kurbessoian T."/>
            <person name="Berby B."/>
            <person name="Fontaine J."/>
            <person name="Livny J."/>
            <person name="Gnirke A."/>
            <person name="Stajich J.E."/>
            <person name="Cuomo C.A."/>
        </authorList>
    </citation>
    <scope>NUCLEOTIDE SEQUENCE [LARGE SCALE GENOMIC DNA]</scope>
    <source>
        <strain evidence="2">CBS 291.66</strain>
    </source>
</reference>
<dbReference type="Proteomes" id="UP001234581">
    <property type="component" value="Unassembled WGS sequence"/>
</dbReference>
<dbReference type="InterPro" id="IPR001584">
    <property type="entry name" value="Integrase_cat-core"/>
</dbReference>
<dbReference type="Pfam" id="PF00665">
    <property type="entry name" value="rve"/>
    <property type="match status" value="1"/>
</dbReference>
<dbReference type="GeneID" id="83219761"/>
<dbReference type="PANTHER" id="PTHR37984:SF5">
    <property type="entry name" value="PROTEIN NYNRIN-LIKE"/>
    <property type="match status" value="1"/>
</dbReference>
<gene>
    <name evidence="2" type="ORF">O0I10_012388</name>
</gene>
<dbReference type="PANTHER" id="PTHR37984">
    <property type="entry name" value="PROTEIN CBG26694"/>
    <property type="match status" value="1"/>
</dbReference>